<feature type="compositionally biased region" description="Polar residues" evidence="1">
    <location>
        <begin position="926"/>
        <end position="935"/>
    </location>
</feature>
<sequence length="1004" mass="107756">MTPAPVVMPPDSARLASELAAAPSVADACAVLEEYAWRSLLAGVRVRAYCDEANRIVQAAPPKGLRLALVSTPVHLLFPYSLGAGAPFTSFTPSVLVPAAFAHLSRKQLIDALVRLSRDGGYPASVEARTLELVLEYVGRRWRLSAAGEDIVDGITKKLAEVEFEVTLRGEPTSARATIVATLQPARFNLGFVSSAHLIARLNSTIALAAESSAAQAPNVPQMIKGWAVRRLATGAETQAVAAKLLSIRDRTLDPVYRDDILNALVTLGLESEGTGGSGVAPPLATLTPSPRNRTTSRVSLKPPPKRKTLAVLQWFPQRYGSNASAAPPVVPDWERRPSLPTLFEPAETSPTWGASDLPYLDSSTLTTSTSLPALSRTAQVTGELQTTLLRQLLGLRYSLGGNTDGWFFGSGRQLAIELLDNARGAPGVVSSLRALLSLQAGVEEFDETPPPVPSKDTPVRPATTSPTATPPSPFHQRDVSFDLDEYLEAIVRPDDSPLDRYPRESFSEVSHGSHSRQYGAPPDSHVQALSPDAGPSTVTTPPGFSFTPMPATVTPTPSSDHHRGSSLASVDSVYSNDTVTSRPLSVMSDFTICEATRVTVRAIEVRFPPRGNPLTSPGADNVEEVIQDSASEPDDTPELEAPLPHSKSMPNLDPYTALPERLSRRRRPRMPAGGLLPAFSYSPEEPAPSISRRPSTQFPCPITPPLSPVNSYDGELADTSPLALMEPLFPRKQVSNADLRSRRLKFRQWVIVDGTPTRTALSGPGSKPEVIKDQTALGAVLKLFGYGARFVNSSVLDPVEVEQALVAAIDLEALRILDRGEVFDAEARARVAWLLEQVAGELIQPDLISAVQRALEYLAAYEVGTSPRNLRHATSFSTTHADAGLEIIIPPREYPEVTVSAPNTPPSLASARPRGGFFDDLEPPSSCSSDTTLETPLGTVDFSLPTPRRRTRVQSASPSMPETPVPATRYRGGRQLDVLPSPMTPSPGTPRTPLTSAIIVHAL</sequence>
<dbReference type="GeneID" id="95982820"/>
<protein>
    <submittedName>
        <fullName evidence="2">Uncharacterized protein</fullName>
    </submittedName>
</protein>
<evidence type="ECO:0000256" key="1">
    <source>
        <dbReference type="SAM" id="MobiDB-lite"/>
    </source>
</evidence>
<evidence type="ECO:0000313" key="2">
    <source>
        <dbReference type="EMBL" id="KAL1410834.1"/>
    </source>
</evidence>
<evidence type="ECO:0000313" key="3">
    <source>
        <dbReference type="Proteomes" id="UP001565368"/>
    </source>
</evidence>
<name>A0ABR3Q7Y2_9TREE</name>
<feature type="compositionally biased region" description="Basic and acidic residues" evidence="1">
    <location>
        <begin position="493"/>
        <end position="507"/>
    </location>
</feature>
<proteinExistence type="predicted"/>
<accession>A0ABR3Q7Y2</accession>
<dbReference type="RefSeq" id="XP_069210778.1">
    <property type="nucleotide sequence ID" value="XM_069350392.1"/>
</dbReference>
<organism evidence="2 3">
    <name type="scientific">Vanrija albida</name>
    <dbReference type="NCBI Taxonomy" id="181172"/>
    <lineage>
        <taxon>Eukaryota</taxon>
        <taxon>Fungi</taxon>
        <taxon>Dikarya</taxon>
        <taxon>Basidiomycota</taxon>
        <taxon>Agaricomycotina</taxon>
        <taxon>Tremellomycetes</taxon>
        <taxon>Trichosporonales</taxon>
        <taxon>Trichosporonaceae</taxon>
        <taxon>Vanrija</taxon>
    </lineage>
</organism>
<dbReference type="EMBL" id="JBBXJM010000002">
    <property type="protein sequence ID" value="KAL1410834.1"/>
    <property type="molecule type" value="Genomic_DNA"/>
</dbReference>
<feature type="region of interest" description="Disordered" evidence="1">
    <location>
        <begin position="630"/>
        <end position="695"/>
    </location>
</feature>
<gene>
    <name evidence="2" type="ORF">Q8F55_001777</name>
</gene>
<reference evidence="2 3" key="1">
    <citation type="submission" date="2023-08" db="EMBL/GenBank/DDBJ databases">
        <title>Annotated Genome Sequence of Vanrija albida AlHP1.</title>
        <authorList>
            <person name="Herzog R."/>
        </authorList>
    </citation>
    <scope>NUCLEOTIDE SEQUENCE [LARGE SCALE GENOMIC DNA]</scope>
    <source>
        <strain evidence="2 3">AlHP1</strain>
    </source>
</reference>
<comment type="caution">
    <text evidence="2">The sequence shown here is derived from an EMBL/GenBank/DDBJ whole genome shotgun (WGS) entry which is preliminary data.</text>
</comment>
<dbReference type="Proteomes" id="UP001565368">
    <property type="component" value="Unassembled WGS sequence"/>
</dbReference>
<feature type="region of interest" description="Disordered" evidence="1">
    <location>
        <begin position="923"/>
        <end position="970"/>
    </location>
</feature>
<keyword evidence="3" id="KW-1185">Reference proteome</keyword>
<feature type="compositionally biased region" description="Polar residues" evidence="1">
    <location>
        <begin position="287"/>
        <end position="299"/>
    </location>
</feature>
<feature type="compositionally biased region" description="Polar residues" evidence="1">
    <location>
        <begin position="508"/>
        <end position="517"/>
    </location>
</feature>
<feature type="compositionally biased region" description="Acidic residues" evidence="1">
    <location>
        <begin position="630"/>
        <end position="639"/>
    </location>
</feature>
<feature type="region of interest" description="Disordered" evidence="1">
    <location>
        <begin position="446"/>
        <end position="478"/>
    </location>
</feature>
<feature type="region of interest" description="Disordered" evidence="1">
    <location>
        <begin position="272"/>
        <end position="303"/>
    </location>
</feature>
<feature type="region of interest" description="Disordered" evidence="1">
    <location>
        <begin position="493"/>
        <end position="573"/>
    </location>
</feature>